<keyword evidence="2" id="KW-1185">Reference proteome</keyword>
<dbReference type="EMBL" id="AP018052">
    <property type="protein sequence ID" value="BAZ92581.1"/>
    <property type="molecule type" value="Genomic_DNA"/>
</dbReference>
<dbReference type="Proteomes" id="UP000218765">
    <property type="component" value="Chromosome"/>
</dbReference>
<dbReference type="KEGG" id="ttc:FOKN1_0177"/>
<organism evidence="1 2">
    <name type="scientific">Thiohalobacter thiocyanaticus</name>
    <dbReference type="NCBI Taxonomy" id="585455"/>
    <lineage>
        <taxon>Bacteria</taxon>
        <taxon>Pseudomonadati</taxon>
        <taxon>Pseudomonadota</taxon>
        <taxon>Gammaproteobacteria</taxon>
        <taxon>Thiohalobacterales</taxon>
        <taxon>Thiohalobacteraceae</taxon>
        <taxon>Thiohalobacter</taxon>
    </lineage>
</organism>
<protein>
    <submittedName>
        <fullName evidence="1">Uncharacterized protein</fullName>
    </submittedName>
</protein>
<dbReference type="AlphaFoldDB" id="A0A1Z4VLV5"/>
<sequence>MMAVRRRQREFTAPPARQRGAALVVAAVFLVAVMVVLGDVTLRLSATNVTDSSLQADAVDALFLAESGMEHAAQRLANGVTCINLVMGSAVSFGRGDFQVTQATDVSGDCRVQVTGRVLFGGGSLRAQRTVEGILSPQSGGGTWAVGANGTLLSYNGSTWTLEPAITGNSLTDITCARDDCFAVGDGGTILYWDGSAWSDISPGGSNLEGVACAPDDPTSCFAVGAGGILSWNGSSWNPVAGGNYNDVYCDTLRCYFVGDGPVISASPATPELNLHNRDLSGVACRPNDDSRCFAVGANGTIHERVDFLGIGWWTSNSSGTNRHLYDVECPMDDFCIAIGHNGTILHGDAAGNWIDGGSPTNRHLHGISCEPDTNDNCIAVGRNGEILQYDGNWSTMSSPTGTHLSGVHISASGGGGSSAVLLTRWWEIIN</sequence>
<dbReference type="OrthoDB" id="6829668at2"/>
<reference evidence="1 2" key="1">
    <citation type="submission" date="2017-05" db="EMBL/GenBank/DDBJ databases">
        <title>Thiocyanate degradation by Thiohalobacter thiocyanaticus FOKN1.</title>
        <authorList>
            <person name="Oshiki M."/>
            <person name="Fukushima T."/>
            <person name="Kawano S."/>
            <person name="Nakagawa J."/>
        </authorList>
    </citation>
    <scope>NUCLEOTIDE SEQUENCE [LARGE SCALE GENOMIC DNA]</scope>
    <source>
        <strain evidence="1 2">FOKN1</strain>
    </source>
</reference>
<dbReference type="RefSeq" id="WP_096363809.1">
    <property type="nucleotide sequence ID" value="NZ_AP018052.1"/>
</dbReference>
<name>A0A1Z4VLV5_9GAMM</name>
<evidence type="ECO:0000313" key="2">
    <source>
        <dbReference type="Proteomes" id="UP000218765"/>
    </source>
</evidence>
<accession>A0A1Z4VLV5</accession>
<proteinExistence type="predicted"/>
<evidence type="ECO:0000313" key="1">
    <source>
        <dbReference type="EMBL" id="BAZ92581.1"/>
    </source>
</evidence>
<gene>
    <name evidence="1" type="ORF">FOKN1_0177</name>
</gene>